<dbReference type="STRING" id="264951.A0A443I386"/>
<comment type="caution">
    <text evidence="1">The sequence shown here is derived from an EMBL/GenBank/DDBJ whole genome shotgun (WGS) entry which is preliminary data.</text>
</comment>
<evidence type="ECO:0000313" key="1">
    <source>
        <dbReference type="EMBL" id="RWQ98544.1"/>
    </source>
</evidence>
<reference evidence="1 2" key="1">
    <citation type="journal article" date="2018" name="Front. Microbiol.">
        <title>Genomic and genetic insights into a cosmopolitan fungus, Paecilomyces variotii (Eurotiales).</title>
        <authorList>
            <person name="Urquhart A.S."/>
            <person name="Mondo S.J."/>
            <person name="Makela M.R."/>
            <person name="Hane J.K."/>
            <person name="Wiebenga A."/>
            <person name="He G."/>
            <person name="Mihaltcheva S."/>
            <person name="Pangilinan J."/>
            <person name="Lipzen A."/>
            <person name="Barry K."/>
            <person name="de Vries R.P."/>
            <person name="Grigoriev I.V."/>
            <person name="Idnurm A."/>
        </authorList>
    </citation>
    <scope>NUCLEOTIDE SEQUENCE [LARGE SCALE GENOMIC DNA]</scope>
    <source>
        <strain evidence="1 2">CBS 101075</strain>
    </source>
</reference>
<keyword evidence="2" id="KW-1185">Reference proteome</keyword>
<evidence type="ECO:0008006" key="3">
    <source>
        <dbReference type="Google" id="ProtNLM"/>
    </source>
</evidence>
<dbReference type="EMBL" id="RCNU01000002">
    <property type="protein sequence ID" value="RWQ98544.1"/>
    <property type="molecule type" value="Genomic_DNA"/>
</dbReference>
<dbReference type="GeneID" id="39598145"/>
<dbReference type="VEuPathDB" id="FungiDB:C8Q69DRAFT_442699"/>
<sequence length="197" mass="21910">MLSSGNTHGPELLTTSGIQVFDDNGDSFITVASHGFPADEVYHPNKDGELIGHVTYKIPDADISLVRLCPNQYYDNETFTTNIPEGIIDGQRIKGIRKTDLRFGDIVTMDNPFLGWLGGLFVGDHFIRLPEDENRWVKCHWLYLGNDIEPTNGSCGSPILDKDGFVVSFFRFMTETFRGCGLGIAAGTLPEYGYHVE</sequence>
<organism evidence="1 2">
    <name type="scientific">Byssochlamys spectabilis</name>
    <name type="common">Paecilomyces variotii</name>
    <dbReference type="NCBI Taxonomy" id="264951"/>
    <lineage>
        <taxon>Eukaryota</taxon>
        <taxon>Fungi</taxon>
        <taxon>Dikarya</taxon>
        <taxon>Ascomycota</taxon>
        <taxon>Pezizomycotina</taxon>
        <taxon>Eurotiomycetes</taxon>
        <taxon>Eurotiomycetidae</taxon>
        <taxon>Eurotiales</taxon>
        <taxon>Thermoascaceae</taxon>
        <taxon>Paecilomyces</taxon>
    </lineage>
</organism>
<dbReference type="Proteomes" id="UP000283841">
    <property type="component" value="Unassembled WGS sequence"/>
</dbReference>
<dbReference type="AlphaFoldDB" id="A0A443I386"/>
<evidence type="ECO:0000313" key="2">
    <source>
        <dbReference type="Proteomes" id="UP000283841"/>
    </source>
</evidence>
<protein>
    <recommendedName>
        <fullName evidence="3">Trypsin-like cysteine/serine peptidase domain-containing protein</fullName>
    </recommendedName>
</protein>
<proteinExistence type="predicted"/>
<gene>
    <name evidence="1" type="ORF">C8Q69DRAFT_442699</name>
</gene>
<accession>A0A443I386</accession>
<name>A0A443I386_BYSSP</name>
<dbReference type="RefSeq" id="XP_028488189.1">
    <property type="nucleotide sequence ID" value="XM_028628868.1"/>
</dbReference>